<dbReference type="GO" id="GO:0016779">
    <property type="term" value="F:nucleotidyltransferase activity"/>
    <property type="evidence" value="ECO:0007669"/>
    <property type="project" value="TreeGrafter"/>
</dbReference>
<feature type="compositionally biased region" description="Low complexity" evidence="1">
    <location>
        <begin position="16"/>
        <end position="27"/>
    </location>
</feature>
<dbReference type="PANTHER" id="PTHR12271">
    <property type="entry name" value="POLY A POLYMERASE CID PAP -RELATED"/>
    <property type="match status" value="1"/>
</dbReference>
<dbReference type="Proteomes" id="UP000604825">
    <property type="component" value="Unassembled WGS sequence"/>
</dbReference>
<evidence type="ECO:0000313" key="4">
    <source>
        <dbReference type="Proteomes" id="UP000604825"/>
    </source>
</evidence>
<reference evidence="3" key="1">
    <citation type="submission" date="2020-10" db="EMBL/GenBank/DDBJ databases">
        <authorList>
            <person name="Han B."/>
            <person name="Lu T."/>
            <person name="Zhao Q."/>
            <person name="Huang X."/>
            <person name="Zhao Y."/>
        </authorList>
    </citation>
    <scope>NUCLEOTIDE SEQUENCE</scope>
</reference>
<dbReference type="EMBL" id="CAJGYO010000003">
    <property type="protein sequence ID" value="CAD6220001.1"/>
    <property type="molecule type" value="Genomic_DNA"/>
</dbReference>
<dbReference type="InterPro" id="IPR043519">
    <property type="entry name" value="NT_sf"/>
</dbReference>
<gene>
    <name evidence="3" type="ORF">NCGR_LOCUS13585</name>
</gene>
<organism evidence="3 4">
    <name type="scientific">Miscanthus lutarioriparius</name>
    <dbReference type="NCBI Taxonomy" id="422564"/>
    <lineage>
        <taxon>Eukaryota</taxon>
        <taxon>Viridiplantae</taxon>
        <taxon>Streptophyta</taxon>
        <taxon>Embryophyta</taxon>
        <taxon>Tracheophyta</taxon>
        <taxon>Spermatophyta</taxon>
        <taxon>Magnoliopsida</taxon>
        <taxon>Liliopsida</taxon>
        <taxon>Poales</taxon>
        <taxon>Poaceae</taxon>
        <taxon>PACMAD clade</taxon>
        <taxon>Panicoideae</taxon>
        <taxon>Andropogonodae</taxon>
        <taxon>Andropogoneae</taxon>
        <taxon>Saccharinae</taxon>
        <taxon>Miscanthus</taxon>
    </lineage>
</organism>
<feature type="domain" description="Poly(A) RNA polymerase mitochondrial-like central palm" evidence="2">
    <location>
        <begin position="56"/>
        <end position="202"/>
    </location>
</feature>
<protein>
    <recommendedName>
        <fullName evidence="2">Poly(A) RNA polymerase mitochondrial-like central palm domain-containing protein</fullName>
    </recommendedName>
</protein>
<name>A0A811N8N3_9POAL</name>
<dbReference type="GO" id="GO:0031123">
    <property type="term" value="P:RNA 3'-end processing"/>
    <property type="evidence" value="ECO:0007669"/>
    <property type="project" value="TreeGrafter"/>
</dbReference>
<comment type="caution">
    <text evidence="3">The sequence shown here is derived from an EMBL/GenBank/DDBJ whole genome shotgun (WGS) entry which is preliminary data.</text>
</comment>
<dbReference type="PANTHER" id="PTHR12271:SF114">
    <property type="entry name" value="OS09G0570600 PROTEIN"/>
    <property type="match status" value="1"/>
</dbReference>
<dbReference type="CDD" id="cd05402">
    <property type="entry name" value="NT_PAP_TUTase"/>
    <property type="match status" value="1"/>
</dbReference>
<sequence>MATLAASSVSDDSDSDSSQSSEASTWDSQVLSSHAECLELEELTAISVNPCLLPALNQLLLEAYAILRPKPLDYDQRNALVDVFREMVNRRFGSNSGSPVVEPFGSFTMDLFTPHSDLDLSINFSANTDERYTRKQMISIIRKFSKVLYSHQRSGIFCGVLPIVSARVPILKAIDCGTGIECDISVENKDGMTRSMIIKFVSSLDERFQILSYLVKFWAKVEDFLDRSQNFARSVGKVQMQKICKCLRECALNLLDFMRGKMDIMKLRTLLFGWLSPDELGSKPRLEHVKRKRKWGLTPQGRCVFQKSAQHGGSATSSDSLPTANKVLPHALHYRVAGQQSSTHQFVPIIRWPRIIPSGFGYGLSLGIPSVAPHLGKGILGKPPSNITPLNQWSSTQLVHIQQKGPLLQTPHQHTCQQSCSGAYGAEQLRHNDNVR</sequence>
<dbReference type="Gene3D" id="3.30.460.10">
    <property type="entry name" value="Beta Polymerase, domain 2"/>
    <property type="match status" value="1"/>
</dbReference>
<evidence type="ECO:0000259" key="2">
    <source>
        <dbReference type="Pfam" id="PF22600"/>
    </source>
</evidence>
<dbReference type="SUPFAM" id="SSF81301">
    <property type="entry name" value="Nucleotidyltransferase"/>
    <property type="match status" value="1"/>
</dbReference>
<dbReference type="OrthoDB" id="2274644at2759"/>
<dbReference type="AlphaFoldDB" id="A0A811N8N3"/>
<accession>A0A811N8N3</accession>
<proteinExistence type="predicted"/>
<dbReference type="InterPro" id="IPR054708">
    <property type="entry name" value="MTPAP-like_central"/>
</dbReference>
<feature type="region of interest" description="Disordered" evidence="1">
    <location>
        <begin position="1"/>
        <end position="27"/>
    </location>
</feature>
<evidence type="ECO:0000313" key="3">
    <source>
        <dbReference type="EMBL" id="CAD6220001.1"/>
    </source>
</evidence>
<dbReference type="Pfam" id="PF22600">
    <property type="entry name" value="MTPAP-like_central"/>
    <property type="match status" value="1"/>
</dbReference>
<keyword evidence="4" id="KW-1185">Reference proteome</keyword>
<evidence type="ECO:0000256" key="1">
    <source>
        <dbReference type="SAM" id="MobiDB-lite"/>
    </source>
</evidence>